<dbReference type="InterPro" id="IPR052065">
    <property type="entry name" value="Compl_asym_regulator"/>
</dbReference>
<feature type="compositionally biased region" description="Pro residues" evidence="4">
    <location>
        <begin position="841"/>
        <end position="860"/>
    </location>
</feature>
<dbReference type="PANTHER" id="PTHR22906">
    <property type="entry name" value="PROPERDIN"/>
    <property type="match status" value="1"/>
</dbReference>
<evidence type="ECO:0000256" key="1">
    <source>
        <dbReference type="ARBA" id="ARBA00022737"/>
    </source>
</evidence>
<dbReference type="PROSITE" id="PS50835">
    <property type="entry name" value="IG_LIKE"/>
    <property type="match status" value="1"/>
</dbReference>
<feature type="compositionally biased region" description="Low complexity" evidence="4">
    <location>
        <begin position="708"/>
        <end position="718"/>
    </location>
</feature>
<keyword evidence="2" id="KW-1015">Disulfide bond</keyword>
<evidence type="ECO:0000256" key="5">
    <source>
        <dbReference type="SAM" id="Phobius"/>
    </source>
</evidence>
<evidence type="ECO:0000313" key="8">
    <source>
        <dbReference type="Proteomes" id="UP001152320"/>
    </source>
</evidence>
<dbReference type="InterPro" id="IPR036179">
    <property type="entry name" value="Ig-like_dom_sf"/>
</dbReference>
<feature type="compositionally biased region" description="Basic and acidic residues" evidence="4">
    <location>
        <begin position="657"/>
        <end position="667"/>
    </location>
</feature>
<dbReference type="PROSITE" id="PS50092">
    <property type="entry name" value="TSP1"/>
    <property type="match status" value="5"/>
</dbReference>
<sequence length="860" mass="91564">MKPCPTGQYPPKGTNPASNLNSPARPPNQPVPYRLKSPSLPSAHPPRSPSSQDKSKLIGDWSEWSECTCKTKEKRRHRKCFAEDELQCSRMTITFEGVPCVPDKDCTAYEKERERKKLQQQEMRQVRQQMEQEKSMSAFGPWEEWSTCSCSKNTKYHVRKCVVMDQRRCSEGKGSYESVPCQPTGCPIPSTFTPWGPWNKCSCASREQVRTRHCTSIEAGCAGPTSERRTCQPTDCGADHSAGSGAGVAMKSGTSPVTGPSFTPWSTWSPCQCSTKQKSRKRICTSKITANCPNGQKSESERTFCIPHNCKGPSPLPSVTGPSFTPWSTWSLCQCRTKQKFRERICTAKITANCPNGQKSEVESTFCIPHNCKVPSPLLSGNQLGESRQPEPGQFSAWGTWSQCSCKTWEISRQRVCLSKHVNACPASGIQTEEKPCSPEGCQDTVAAAGNRLAHKDIPLEIPSREMSRSAPPLLEEVAVHVPSSATLTCDIDWMHENPYGDVQWFQNGRLLRNLNVKGNPSRLHFDSVSQYEEGVYACGVTFNSKTDIHCVILLHVLTPTNTTVHLHDPRNMLELYYPLLLPAMLFVLFGGAVLLQCRRCKRKLAEAESGGRAIRKAKKREKKRLKEEKKNERKAAKKGSDYVDSEIGKRQSVYKDSSHFKTELSGKSEPGPSLSEPSAPGPPSSGSPPPRPPSPPLSGPPVPGPPSSQQAPPGSSSPGPPGPGPPSGPLPPGPPSSGPPAPGPPSSEPPPPGPSSSGPPAPGPPSPGLPPPGPPSSGPPPPGPPSSQKAPPGPSSSGPPGPGPPSGPPPPGPPAPGPPSSGPPPPGPPSSGSSAAGPPSSGPPAPGPTSSGPPPPPPP</sequence>
<accession>A0A9Q0YF97</accession>
<dbReference type="InterPro" id="IPR000884">
    <property type="entry name" value="TSP1_rpt"/>
</dbReference>
<evidence type="ECO:0000256" key="3">
    <source>
        <dbReference type="SAM" id="Coils"/>
    </source>
</evidence>
<dbReference type="SMART" id="SM00409">
    <property type="entry name" value="IG"/>
    <property type="match status" value="1"/>
</dbReference>
<keyword evidence="3" id="KW-0175">Coiled coil</keyword>
<name>A0A9Q0YF97_HOLLE</name>
<dbReference type="SMART" id="SM00209">
    <property type="entry name" value="TSP1"/>
    <property type="match status" value="6"/>
</dbReference>
<dbReference type="AlphaFoldDB" id="A0A9Q0YF97"/>
<keyword evidence="1" id="KW-0677">Repeat</keyword>
<feature type="compositionally biased region" description="Pro residues" evidence="4">
    <location>
        <begin position="680"/>
        <end position="707"/>
    </location>
</feature>
<feature type="coiled-coil region" evidence="3">
    <location>
        <begin position="109"/>
        <end position="136"/>
    </location>
</feature>
<dbReference type="InterPro" id="IPR007110">
    <property type="entry name" value="Ig-like_dom"/>
</dbReference>
<reference evidence="7" key="1">
    <citation type="submission" date="2021-10" db="EMBL/GenBank/DDBJ databases">
        <title>Tropical sea cucumber genome reveals ecological adaptation and Cuvierian tubules defense mechanism.</title>
        <authorList>
            <person name="Chen T."/>
        </authorList>
    </citation>
    <scope>NUCLEOTIDE SEQUENCE</scope>
    <source>
        <strain evidence="7">Nanhai2018</strain>
        <tissue evidence="7">Muscle</tissue>
    </source>
</reference>
<feature type="compositionally biased region" description="Low complexity" evidence="4">
    <location>
        <begin position="669"/>
        <end position="679"/>
    </location>
</feature>
<feature type="compositionally biased region" description="Basic residues" evidence="4">
    <location>
        <begin position="614"/>
        <end position="624"/>
    </location>
</feature>
<evidence type="ECO:0000313" key="7">
    <source>
        <dbReference type="EMBL" id="KAJ8021683.1"/>
    </source>
</evidence>
<dbReference type="Gene3D" id="2.60.40.10">
    <property type="entry name" value="Immunoglobulins"/>
    <property type="match status" value="1"/>
</dbReference>
<evidence type="ECO:0000259" key="6">
    <source>
        <dbReference type="PROSITE" id="PS50835"/>
    </source>
</evidence>
<dbReference type="EMBL" id="JAIZAY010000021">
    <property type="protein sequence ID" value="KAJ8021683.1"/>
    <property type="molecule type" value="Genomic_DNA"/>
</dbReference>
<gene>
    <name evidence="7" type="ORF">HOLleu_38957</name>
</gene>
<dbReference type="Proteomes" id="UP001152320">
    <property type="component" value="Chromosome 21"/>
</dbReference>
<dbReference type="InterPro" id="IPR003599">
    <property type="entry name" value="Ig_sub"/>
</dbReference>
<feature type="transmembrane region" description="Helical" evidence="5">
    <location>
        <begin position="576"/>
        <end position="596"/>
    </location>
</feature>
<keyword evidence="5" id="KW-0472">Membrane</keyword>
<protein>
    <submittedName>
        <fullName evidence="7">MAGE-like protein 2</fullName>
    </submittedName>
</protein>
<feature type="domain" description="Ig-like" evidence="6">
    <location>
        <begin position="463"/>
        <end position="550"/>
    </location>
</feature>
<dbReference type="SUPFAM" id="SSF48726">
    <property type="entry name" value="Immunoglobulin"/>
    <property type="match status" value="1"/>
</dbReference>
<evidence type="ECO:0000256" key="4">
    <source>
        <dbReference type="SAM" id="MobiDB-lite"/>
    </source>
</evidence>
<feature type="compositionally biased region" description="Pro residues" evidence="4">
    <location>
        <begin position="719"/>
        <end position="830"/>
    </location>
</feature>
<comment type="caution">
    <text evidence="7">The sequence shown here is derived from an EMBL/GenBank/DDBJ whole genome shotgun (WGS) entry which is preliminary data.</text>
</comment>
<keyword evidence="5" id="KW-1133">Transmembrane helix</keyword>
<feature type="compositionally biased region" description="Basic and acidic residues" evidence="4">
    <location>
        <begin position="625"/>
        <end position="650"/>
    </location>
</feature>
<keyword evidence="5" id="KW-0812">Transmembrane</keyword>
<dbReference type="PRINTS" id="PR01217">
    <property type="entry name" value="PRICHEXTENSN"/>
</dbReference>
<feature type="compositionally biased region" description="Low complexity" evidence="4">
    <location>
        <begin position="831"/>
        <end position="840"/>
    </location>
</feature>
<dbReference type="Pfam" id="PF00090">
    <property type="entry name" value="TSP_1"/>
    <property type="match status" value="1"/>
</dbReference>
<organism evidence="7 8">
    <name type="scientific">Holothuria leucospilota</name>
    <name type="common">Black long sea cucumber</name>
    <name type="synonym">Mertensiothuria leucospilota</name>
    <dbReference type="NCBI Taxonomy" id="206669"/>
    <lineage>
        <taxon>Eukaryota</taxon>
        <taxon>Metazoa</taxon>
        <taxon>Echinodermata</taxon>
        <taxon>Eleutherozoa</taxon>
        <taxon>Echinozoa</taxon>
        <taxon>Holothuroidea</taxon>
        <taxon>Aspidochirotacea</taxon>
        <taxon>Aspidochirotida</taxon>
        <taxon>Holothuriidae</taxon>
        <taxon>Holothuria</taxon>
    </lineage>
</organism>
<feature type="region of interest" description="Disordered" evidence="4">
    <location>
        <begin position="609"/>
        <end position="860"/>
    </location>
</feature>
<dbReference type="InterPro" id="IPR013783">
    <property type="entry name" value="Ig-like_fold"/>
</dbReference>
<evidence type="ECO:0000256" key="2">
    <source>
        <dbReference type="ARBA" id="ARBA00023157"/>
    </source>
</evidence>
<feature type="region of interest" description="Disordered" evidence="4">
    <location>
        <begin position="1"/>
        <end position="57"/>
    </location>
</feature>
<proteinExistence type="predicted"/>
<keyword evidence="8" id="KW-1185">Reference proteome</keyword>